<accession>A0A6A1V324</accession>
<dbReference type="OrthoDB" id="1926326at2759"/>
<evidence type="ECO:0000313" key="2">
    <source>
        <dbReference type="EMBL" id="KAB1206626.1"/>
    </source>
</evidence>
<feature type="region of interest" description="Disordered" evidence="1">
    <location>
        <begin position="137"/>
        <end position="162"/>
    </location>
</feature>
<keyword evidence="4" id="KW-1185">Reference proteome</keyword>
<feature type="region of interest" description="Disordered" evidence="1">
    <location>
        <begin position="1"/>
        <end position="49"/>
    </location>
</feature>
<feature type="region of interest" description="Disordered" evidence="1">
    <location>
        <begin position="73"/>
        <end position="107"/>
    </location>
</feature>
<feature type="compositionally biased region" description="Basic and acidic residues" evidence="1">
    <location>
        <begin position="30"/>
        <end position="49"/>
    </location>
</feature>
<dbReference type="EMBL" id="RXIC02000024">
    <property type="protein sequence ID" value="KAB1209710.1"/>
    <property type="molecule type" value="Genomic_DNA"/>
</dbReference>
<dbReference type="Proteomes" id="UP000516437">
    <property type="component" value="Chromosome 6"/>
</dbReference>
<reference evidence="2 4" key="2">
    <citation type="journal article" date="2019" name="Plant Biotechnol. J.">
        <title>The red bayberry genome and genetic basis of sex determination.</title>
        <authorList>
            <person name="Jia H.M."/>
            <person name="Jia H.J."/>
            <person name="Cai Q.L."/>
            <person name="Wang Y."/>
            <person name="Zhao H.B."/>
            <person name="Yang W.F."/>
            <person name="Wang G.Y."/>
            <person name="Li Y.H."/>
            <person name="Zhan D.L."/>
            <person name="Shen Y.T."/>
            <person name="Niu Q.F."/>
            <person name="Chang L."/>
            <person name="Qiu J."/>
            <person name="Zhao L."/>
            <person name="Xie H.B."/>
            <person name="Fu W.Y."/>
            <person name="Jin J."/>
            <person name="Li X.W."/>
            <person name="Jiao Y."/>
            <person name="Zhou C.C."/>
            <person name="Tu T."/>
            <person name="Chai C.Y."/>
            <person name="Gao J.L."/>
            <person name="Fan L.J."/>
            <person name="van de Weg E."/>
            <person name="Wang J.Y."/>
            <person name="Gao Z.S."/>
        </authorList>
    </citation>
    <scope>NUCLEOTIDE SEQUENCE [LARGE SCALE GENOMIC DNA]</scope>
    <source>
        <tissue evidence="2">Leaves</tissue>
    </source>
</reference>
<proteinExistence type="predicted"/>
<evidence type="ECO:0000313" key="4">
    <source>
        <dbReference type="Proteomes" id="UP000516437"/>
    </source>
</evidence>
<dbReference type="EMBL" id="RXIC02000025">
    <property type="protein sequence ID" value="KAB1206626.1"/>
    <property type="molecule type" value="Genomic_DNA"/>
</dbReference>
<dbReference type="AlphaFoldDB" id="A0A6A1V324"/>
<feature type="compositionally biased region" description="Polar residues" evidence="1">
    <location>
        <begin position="248"/>
        <end position="267"/>
    </location>
</feature>
<organism evidence="2 4">
    <name type="scientific">Morella rubra</name>
    <name type="common">Chinese bayberry</name>
    <dbReference type="NCBI Taxonomy" id="262757"/>
    <lineage>
        <taxon>Eukaryota</taxon>
        <taxon>Viridiplantae</taxon>
        <taxon>Streptophyta</taxon>
        <taxon>Embryophyta</taxon>
        <taxon>Tracheophyta</taxon>
        <taxon>Spermatophyta</taxon>
        <taxon>Magnoliopsida</taxon>
        <taxon>eudicotyledons</taxon>
        <taxon>Gunneridae</taxon>
        <taxon>Pentapetalae</taxon>
        <taxon>rosids</taxon>
        <taxon>fabids</taxon>
        <taxon>Fagales</taxon>
        <taxon>Myricaceae</taxon>
        <taxon>Morella</taxon>
    </lineage>
</organism>
<sequence>MEEPSDGKIEGIQKVELQENQDVQSVAESSDGKSEETQKVESRTEDKDVVTKDVGDVEAVVDSVREIVVDGNSESLNGTYDAGDLDLKSSEVVDSGKAEEEKKVPDSLTDLEPVVSLSKDFSQAVEELIENSIGLESAEKEEKASLASTTTNGISPVVANDEVKGNGETTKFLSADENNGSEVVTNVVSRATEETTLLISKEDSGVPVVVSEAIEETKLQALDASVGEASKENVDNSSQPVASAPAADTSNAGEESYKTQIPESTGNPVGDSLRLDINAFYLGVSTHPATNFLEELLWAL</sequence>
<reference evidence="2" key="3">
    <citation type="submission" date="2019-09" db="EMBL/GenBank/DDBJ databases">
        <authorList>
            <person name="Gao Z."/>
        </authorList>
    </citation>
    <scope>NUCLEOTIDE SEQUENCE</scope>
    <source>
        <tissue evidence="2">Leaves</tissue>
    </source>
</reference>
<evidence type="ECO:0000313" key="3">
    <source>
        <dbReference type="EMBL" id="KAB1209710.1"/>
    </source>
</evidence>
<feature type="compositionally biased region" description="Polar residues" evidence="1">
    <location>
        <begin position="18"/>
        <end position="28"/>
    </location>
</feature>
<dbReference type="Proteomes" id="UP000516437">
    <property type="component" value="Chromosome 7"/>
</dbReference>
<name>A0A6A1V324_9ROSI</name>
<feature type="region of interest" description="Disordered" evidence="1">
    <location>
        <begin position="229"/>
        <end position="269"/>
    </location>
</feature>
<protein>
    <submittedName>
        <fullName evidence="2">Uncharacterized protein</fullName>
    </submittedName>
</protein>
<evidence type="ECO:0000256" key="1">
    <source>
        <dbReference type="SAM" id="MobiDB-lite"/>
    </source>
</evidence>
<comment type="caution">
    <text evidence="2">The sequence shown here is derived from an EMBL/GenBank/DDBJ whole genome shotgun (WGS) entry which is preliminary data.</text>
</comment>
<feature type="compositionally biased region" description="Basic and acidic residues" evidence="1">
    <location>
        <begin position="85"/>
        <end position="105"/>
    </location>
</feature>
<feature type="compositionally biased region" description="Basic and acidic residues" evidence="1">
    <location>
        <begin position="1"/>
        <end position="17"/>
    </location>
</feature>
<gene>
    <name evidence="3" type="ORF">CJ030_MR6G001570</name>
    <name evidence="2" type="ORF">CJ030_MR7G001560</name>
</gene>
<reference evidence="2" key="1">
    <citation type="submission" date="2018-07" db="EMBL/GenBank/DDBJ databases">
        <authorList>
            <person name="Gao Z.-S."/>
            <person name="Jia H.-M."/>
            <person name="Jia H.-J."/>
            <person name="Cai Q.-L."/>
            <person name="Wang Y."/>
            <person name="Zhao H.-B."/>
        </authorList>
    </citation>
    <scope>NUCLEOTIDE SEQUENCE</scope>
    <source>
        <tissue evidence="2">Leaves</tissue>
    </source>
</reference>